<dbReference type="RefSeq" id="WP_173095891.1">
    <property type="nucleotide sequence ID" value="NZ_CP053892.1"/>
</dbReference>
<dbReference type="Proteomes" id="UP000501240">
    <property type="component" value="Chromosome"/>
</dbReference>
<keyword evidence="2" id="KW-1185">Reference proteome</keyword>
<dbReference type="PANTHER" id="PTHR39638:SF2">
    <property type="entry name" value="YCF35"/>
    <property type="match status" value="1"/>
</dbReference>
<accession>A0A7D3ZF45</accession>
<protein>
    <recommendedName>
        <fullName evidence="3">DUF1257 domain-containing protein</fullName>
    </recommendedName>
</protein>
<evidence type="ECO:0000313" key="1">
    <source>
        <dbReference type="EMBL" id="QKG21657.1"/>
    </source>
</evidence>
<evidence type="ECO:0008006" key="3">
    <source>
        <dbReference type="Google" id="ProtNLM"/>
    </source>
</evidence>
<name>A0A7D3ZF45_ACTVE</name>
<proteinExistence type="predicted"/>
<reference evidence="1 2" key="1">
    <citation type="submission" date="2020-05" db="EMBL/GenBank/DDBJ databases">
        <title>Actinomadura verrucosospora NRRL-B18236 (PFL_A860) Genome sequencing and assembly.</title>
        <authorList>
            <person name="Samborskyy M."/>
        </authorList>
    </citation>
    <scope>NUCLEOTIDE SEQUENCE [LARGE SCALE GENOMIC DNA]</scope>
    <source>
        <strain evidence="1 2">NRRL:B18236</strain>
    </source>
</reference>
<dbReference type="EMBL" id="CP053892">
    <property type="protein sequence ID" value="QKG21657.1"/>
    <property type="molecule type" value="Genomic_DNA"/>
</dbReference>
<dbReference type="AlphaFoldDB" id="A0A7D3ZF45"/>
<gene>
    <name evidence="1" type="ORF">ACTIVE_3295</name>
</gene>
<evidence type="ECO:0000313" key="2">
    <source>
        <dbReference type="Proteomes" id="UP000501240"/>
    </source>
</evidence>
<dbReference type="Pfam" id="PF06868">
    <property type="entry name" value="DUF1257"/>
    <property type="match status" value="1"/>
</dbReference>
<sequence length="138" mass="15633">MSHYTKVRTAITDQDRLVEALHGVGFQEVESHLEAVPLYGYQGDARPERAEVVVRRRHVGAASNDIGFRRAEDGTFEAIISGYDRHRYGPKWLQRLAQRYGHLAALAYAETHGFEVASEETDARTGEIRLTLRRSVHS</sequence>
<dbReference type="InterPro" id="IPR009666">
    <property type="entry name" value="Uncharacterised_Ycf35"/>
</dbReference>
<dbReference type="PANTHER" id="PTHR39638">
    <property type="entry name" value="YCF35"/>
    <property type="match status" value="1"/>
</dbReference>
<organism evidence="1 2">
    <name type="scientific">Actinomadura verrucosospora</name>
    <dbReference type="NCBI Taxonomy" id="46165"/>
    <lineage>
        <taxon>Bacteria</taxon>
        <taxon>Bacillati</taxon>
        <taxon>Actinomycetota</taxon>
        <taxon>Actinomycetes</taxon>
        <taxon>Streptosporangiales</taxon>
        <taxon>Thermomonosporaceae</taxon>
        <taxon>Actinomadura</taxon>
    </lineage>
</organism>